<dbReference type="Pfam" id="PF00319">
    <property type="entry name" value="SRF-TF"/>
    <property type="match status" value="1"/>
</dbReference>
<dbReference type="CDD" id="cd00265">
    <property type="entry name" value="MADS_MEF2_like"/>
    <property type="match status" value="1"/>
</dbReference>
<dbReference type="SUPFAM" id="SSF55455">
    <property type="entry name" value="SRF-like"/>
    <property type="match status" value="1"/>
</dbReference>
<keyword evidence="5" id="KW-0539">Nucleus</keyword>
<gene>
    <name evidence="8" type="ORF">MKW94_028796</name>
</gene>
<evidence type="ECO:0000256" key="4">
    <source>
        <dbReference type="ARBA" id="ARBA00023163"/>
    </source>
</evidence>
<dbReference type="Gene3D" id="3.40.1810.10">
    <property type="entry name" value="Transcription factor, MADS-box"/>
    <property type="match status" value="1"/>
</dbReference>
<keyword evidence="2" id="KW-0805">Transcription regulation</keyword>
<dbReference type="GO" id="GO:0005634">
    <property type="term" value="C:nucleus"/>
    <property type="evidence" value="ECO:0007669"/>
    <property type="project" value="UniProtKB-SubCell"/>
</dbReference>
<dbReference type="GO" id="GO:0045944">
    <property type="term" value="P:positive regulation of transcription by RNA polymerase II"/>
    <property type="evidence" value="ECO:0007669"/>
    <property type="project" value="InterPro"/>
</dbReference>
<sequence length="303" mass="33424">MEKPNPEKQPNKGRKRNCGRKRIDIKPIDNKANRQVTFSKRRNGLFTKASELCVLCGAELAMIVFSPARKAFVFGHPDPGYIINRFLTGHEDSAVTQYYNERLVPYKKSYMEVVKQVDFEKKKGTVMEKLRNRTVGGGGGMGGYWWDAPMDGLSLNELELMKSAMEDVQIDLIKRFNEMMSDEASSLTSLLVAPDAGDIQNPISTNDAFVNSFEQASSVTGLNADTVETAPVNNDRRVNEIMSNEASSSSSSMLVPYTGENATPNANGAFINFSDGFSDAFLGTCQPAAHSSPPKTYDISKLF</sequence>
<keyword evidence="4" id="KW-0804">Transcription</keyword>
<dbReference type="PANTHER" id="PTHR11945:SF629">
    <property type="entry name" value="OS02G0164450 PROTEIN"/>
    <property type="match status" value="1"/>
</dbReference>
<feature type="compositionally biased region" description="Basic residues" evidence="6">
    <location>
        <begin position="11"/>
        <end position="20"/>
    </location>
</feature>
<keyword evidence="3" id="KW-0238">DNA-binding</keyword>
<dbReference type="SMART" id="SM00432">
    <property type="entry name" value="MADS"/>
    <property type="match status" value="1"/>
</dbReference>
<evidence type="ECO:0000256" key="1">
    <source>
        <dbReference type="ARBA" id="ARBA00004123"/>
    </source>
</evidence>
<protein>
    <recommendedName>
        <fullName evidence="7">MADS-box domain-containing protein</fullName>
    </recommendedName>
</protein>
<name>A0AA42AZV0_PAPNU</name>
<dbReference type="PANTHER" id="PTHR11945">
    <property type="entry name" value="MADS BOX PROTEIN"/>
    <property type="match status" value="1"/>
</dbReference>
<dbReference type="Proteomes" id="UP001177140">
    <property type="component" value="Unassembled WGS sequence"/>
</dbReference>
<feature type="domain" description="MADS-box" evidence="7">
    <location>
        <begin position="18"/>
        <end position="78"/>
    </location>
</feature>
<dbReference type="GO" id="GO:0000981">
    <property type="term" value="F:DNA-binding transcription factor activity, RNA polymerase II-specific"/>
    <property type="evidence" value="ECO:0007669"/>
    <property type="project" value="TreeGrafter"/>
</dbReference>
<evidence type="ECO:0000259" key="7">
    <source>
        <dbReference type="PROSITE" id="PS50066"/>
    </source>
</evidence>
<accession>A0AA42AZV0</accession>
<keyword evidence="9" id="KW-1185">Reference proteome</keyword>
<dbReference type="InterPro" id="IPR036879">
    <property type="entry name" value="TF_MADSbox_sf"/>
</dbReference>
<proteinExistence type="predicted"/>
<comment type="caution">
    <text evidence="8">The sequence shown here is derived from an EMBL/GenBank/DDBJ whole genome shotgun (WGS) entry which is preliminary data.</text>
</comment>
<reference evidence="8" key="1">
    <citation type="submission" date="2022-03" db="EMBL/GenBank/DDBJ databases">
        <title>A functionally conserved STORR gene fusion in Papaver species that diverged 16.8 million years ago.</title>
        <authorList>
            <person name="Catania T."/>
        </authorList>
    </citation>
    <scope>NUCLEOTIDE SEQUENCE</scope>
    <source>
        <strain evidence="8">S-191538</strain>
    </source>
</reference>
<dbReference type="PROSITE" id="PS50066">
    <property type="entry name" value="MADS_BOX_2"/>
    <property type="match status" value="1"/>
</dbReference>
<evidence type="ECO:0000313" key="8">
    <source>
        <dbReference type="EMBL" id="MCL7046303.1"/>
    </source>
</evidence>
<evidence type="ECO:0000256" key="5">
    <source>
        <dbReference type="ARBA" id="ARBA00023242"/>
    </source>
</evidence>
<dbReference type="EMBL" id="JAJJMA010279677">
    <property type="protein sequence ID" value="MCL7046303.1"/>
    <property type="molecule type" value="Genomic_DNA"/>
</dbReference>
<evidence type="ECO:0000256" key="2">
    <source>
        <dbReference type="ARBA" id="ARBA00023015"/>
    </source>
</evidence>
<evidence type="ECO:0000313" key="9">
    <source>
        <dbReference type="Proteomes" id="UP001177140"/>
    </source>
</evidence>
<dbReference type="InterPro" id="IPR033896">
    <property type="entry name" value="MEF2-like_N"/>
</dbReference>
<feature type="compositionally biased region" description="Basic and acidic residues" evidence="6">
    <location>
        <begin position="1"/>
        <end position="10"/>
    </location>
</feature>
<evidence type="ECO:0000256" key="3">
    <source>
        <dbReference type="ARBA" id="ARBA00023125"/>
    </source>
</evidence>
<dbReference type="AlphaFoldDB" id="A0AA42AZV0"/>
<organism evidence="8 9">
    <name type="scientific">Papaver nudicaule</name>
    <name type="common">Iceland poppy</name>
    <dbReference type="NCBI Taxonomy" id="74823"/>
    <lineage>
        <taxon>Eukaryota</taxon>
        <taxon>Viridiplantae</taxon>
        <taxon>Streptophyta</taxon>
        <taxon>Embryophyta</taxon>
        <taxon>Tracheophyta</taxon>
        <taxon>Spermatophyta</taxon>
        <taxon>Magnoliopsida</taxon>
        <taxon>Ranunculales</taxon>
        <taxon>Papaveraceae</taxon>
        <taxon>Papaveroideae</taxon>
        <taxon>Papaver</taxon>
    </lineage>
</organism>
<dbReference type="FunFam" id="3.40.1810.10:FF:000006">
    <property type="entry name" value="Agamous-like MADS-box protein AGL62"/>
    <property type="match status" value="1"/>
</dbReference>
<comment type="subcellular location">
    <subcellularLocation>
        <location evidence="1">Nucleus</location>
    </subcellularLocation>
</comment>
<dbReference type="GO" id="GO:0000978">
    <property type="term" value="F:RNA polymerase II cis-regulatory region sequence-specific DNA binding"/>
    <property type="evidence" value="ECO:0007669"/>
    <property type="project" value="TreeGrafter"/>
</dbReference>
<dbReference type="InterPro" id="IPR002100">
    <property type="entry name" value="TF_MADSbox"/>
</dbReference>
<dbReference type="PRINTS" id="PR00404">
    <property type="entry name" value="MADSDOMAIN"/>
</dbReference>
<feature type="region of interest" description="Disordered" evidence="6">
    <location>
        <begin position="1"/>
        <end position="21"/>
    </location>
</feature>
<dbReference type="GO" id="GO:0046983">
    <property type="term" value="F:protein dimerization activity"/>
    <property type="evidence" value="ECO:0007669"/>
    <property type="project" value="InterPro"/>
</dbReference>
<evidence type="ECO:0000256" key="6">
    <source>
        <dbReference type="SAM" id="MobiDB-lite"/>
    </source>
</evidence>